<evidence type="ECO:0000256" key="9">
    <source>
        <dbReference type="ARBA" id="ARBA00023002"/>
    </source>
</evidence>
<dbReference type="SUPFAM" id="SSF48264">
    <property type="entry name" value="Cytochrome P450"/>
    <property type="match status" value="1"/>
</dbReference>
<evidence type="ECO:0000313" key="16">
    <source>
        <dbReference type="Proteomes" id="UP001519460"/>
    </source>
</evidence>
<comment type="similarity">
    <text evidence="4 14">Belongs to the cytochrome P450 family.</text>
</comment>
<evidence type="ECO:0000256" key="3">
    <source>
        <dbReference type="ARBA" id="ARBA00004406"/>
    </source>
</evidence>
<keyword evidence="9 14" id="KW-0560">Oxidoreductase</keyword>
<evidence type="ECO:0000256" key="10">
    <source>
        <dbReference type="ARBA" id="ARBA00023004"/>
    </source>
</evidence>
<evidence type="ECO:0000256" key="13">
    <source>
        <dbReference type="PIRSR" id="PIRSR602401-1"/>
    </source>
</evidence>
<dbReference type="InterPro" id="IPR002401">
    <property type="entry name" value="Cyt_P450_E_grp-I"/>
</dbReference>
<dbReference type="GO" id="GO:0046872">
    <property type="term" value="F:metal ion binding"/>
    <property type="evidence" value="ECO:0007669"/>
    <property type="project" value="UniProtKB-KW"/>
</dbReference>
<evidence type="ECO:0000256" key="7">
    <source>
        <dbReference type="ARBA" id="ARBA00022824"/>
    </source>
</evidence>
<sequence>MSEVLSVVKRALQHALQTTRDLSARAPGTVTVQVLCIGATVCLVGRYLLKKRYRLPPGPSALPLIGNLPTIAYGKDPLYITLSRLTEKYGPAITVYFGPVPCVMLNRADVVTEALVQRGGDFSGRPFLYSLGIMSNGFRNILFSSDSRAWKIHRKIAVQALRHYMSGPRMEEVLHNVVSKAIDKMAAERGPLDPHSLTMILMFVMIDMFCFAGNKELDDPKLEQLRDMFEKLTTEAGNGFLEDIIPPLRYFPTKKFRKFVDRLNQFSAYIYEQIDQHRRTFSRDNMRDITDSILLAQMEAEQEEESDDIQFFTNIHVGQTVADLFGGGVDTSRMTLDWGLYYLASFPEVQKRMQAELDAVTGSRLPGCADRTKLPYTEATLYEILRLGSVTPLSVPHRTLSDTSVGGYEVPKDTMVMINLWALSRDPKHWDQPDAFRPERFLDSEGKLIPRPESFMPFSVGRRSCLGEIVAKPELLLIFACIVKRLTLSLAPGFVFDSKPLNTSMIMHLPQPYKMVVSERSPGERV</sequence>
<keyword evidence="5 13" id="KW-0349">Heme</keyword>
<reference evidence="15 16" key="1">
    <citation type="journal article" date="2023" name="Sci. Data">
        <title>Genome assembly of the Korean intertidal mud-creeper Batillaria attramentaria.</title>
        <authorList>
            <person name="Patra A.K."/>
            <person name="Ho P.T."/>
            <person name="Jun S."/>
            <person name="Lee S.J."/>
            <person name="Kim Y."/>
            <person name="Won Y.J."/>
        </authorList>
    </citation>
    <scope>NUCLEOTIDE SEQUENCE [LARGE SCALE GENOMIC DNA]</scope>
    <source>
        <strain evidence="15">Wonlab-2016</strain>
    </source>
</reference>
<comment type="caution">
    <text evidence="15">The sequence shown here is derived from an EMBL/GenBank/DDBJ whole genome shotgun (WGS) entry which is preliminary data.</text>
</comment>
<evidence type="ECO:0000256" key="5">
    <source>
        <dbReference type="ARBA" id="ARBA00022617"/>
    </source>
</evidence>
<keyword evidence="8" id="KW-0492">Microsome</keyword>
<keyword evidence="12" id="KW-0472">Membrane</keyword>
<protein>
    <submittedName>
        <fullName evidence="15">Uncharacterized protein</fullName>
    </submittedName>
</protein>
<proteinExistence type="inferred from homology"/>
<evidence type="ECO:0000256" key="4">
    <source>
        <dbReference type="ARBA" id="ARBA00010617"/>
    </source>
</evidence>
<feature type="binding site" description="axial binding residue" evidence="13">
    <location>
        <position position="465"/>
    </location>
    <ligand>
        <name>heme</name>
        <dbReference type="ChEBI" id="CHEBI:30413"/>
    </ligand>
    <ligandPart>
        <name>Fe</name>
        <dbReference type="ChEBI" id="CHEBI:18248"/>
    </ligandPart>
</feature>
<name>A0ABD0MAG0_9CAEN</name>
<evidence type="ECO:0000256" key="6">
    <source>
        <dbReference type="ARBA" id="ARBA00022723"/>
    </source>
</evidence>
<accession>A0ABD0MAG0</accession>
<gene>
    <name evidence="15" type="ORF">BaRGS_00000118</name>
</gene>
<keyword evidence="16" id="KW-1185">Reference proteome</keyword>
<comment type="cofactor">
    <cofactor evidence="1 13">
        <name>heme</name>
        <dbReference type="ChEBI" id="CHEBI:30413"/>
    </cofactor>
</comment>
<evidence type="ECO:0000313" key="15">
    <source>
        <dbReference type="EMBL" id="KAK7508552.1"/>
    </source>
</evidence>
<dbReference type="Gene3D" id="1.10.630.10">
    <property type="entry name" value="Cytochrome P450"/>
    <property type="match status" value="1"/>
</dbReference>
<organism evidence="15 16">
    <name type="scientific">Batillaria attramentaria</name>
    <dbReference type="NCBI Taxonomy" id="370345"/>
    <lineage>
        <taxon>Eukaryota</taxon>
        <taxon>Metazoa</taxon>
        <taxon>Spiralia</taxon>
        <taxon>Lophotrochozoa</taxon>
        <taxon>Mollusca</taxon>
        <taxon>Gastropoda</taxon>
        <taxon>Caenogastropoda</taxon>
        <taxon>Sorbeoconcha</taxon>
        <taxon>Cerithioidea</taxon>
        <taxon>Batillariidae</taxon>
        <taxon>Batillaria</taxon>
    </lineage>
</organism>
<dbReference type="PRINTS" id="PR00463">
    <property type="entry name" value="EP450I"/>
</dbReference>
<evidence type="ECO:0000256" key="14">
    <source>
        <dbReference type="RuleBase" id="RU000461"/>
    </source>
</evidence>
<dbReference type="InterPro" id="IPR017972">
    <property type="entry name" value="Cyt_P450_CS"/>
</dbReference>
<dbReference type="PANTHER" id="PTHR24289">
    <property type="entry name" value="STEROID 17-ALPHA-HYDROXYLASE/17,20 LYASE"/>
    <property type="match status" value="1"/>
</dbReference>
<dbReference type="AlphaFoldDB" id="A0ABD0MAG0"/>
<comment type="subcellular location">
    <subcellularLocation>
        <location evidence="3">Endoplasmic reticulum membrane</location>
        <topology evidence="3">Peripheral membrane protein</topology>
    </subcellularLocation>
    <subcellularLocation>
        <location evidence="2">Microsome membrane</location>
        <topology evidence="2">Peripheral membrane protein</topology>
    </subcellularLocation>
</comment>
<dbReference type="GO" id="GO:0004497">
    <property type="term" value="F:monooxygenase activity"/>
    <property type="evidence" value="ECO:0007669"/>
    <property type="project" value="UniProtKB-KW"/>
</dbReference>
<keyword evidence="7" id="KW-0256">Endoplasmic reticulum</keyword>
<evidence type="ECO:0000256" key="1">
    <source>
        <dbReference type="ARBA" id="ARBA00001971"/>
    </source>
</evidence>
<dbReference type="InterPro" id="IPR036396">
    <property type="entry name" value="Cyt_P450_sf"/>
</dbReference>
<dbReference type="PROSITE" id="PS00086">
    <property type="entry name" value="CYTOCHROME_P450"/>
    <property type="match status" value="1"/>
</dbReference>
<evidence type="ECO:0000256" key="8">
    <source>
        <dbReference type="ARBA" id="ARBA00022848"/>
    </source>
</evidence>
<dbReference type="Proteomes" id="UP001519460">
    <property type="component" value="Unassembled WGS sequence"/>
</dbReference>
<dbReference type="PRINTS" id="PR00385">
    <property type="entry name" value="P450"/>
</dbReference>
<keyword evidence="10 13" id="KW-0408">Iron</keyword>
<keyword evidence="6 13" id="KW-0479">Metal-binding</keyword>
<dbReference type="InterPro" id="IPR001128">
    <property type="entry name" value="Cyt_P450"/>
</dbReference>
<dbReference type="PANTHER" id="PTHR24289:SF20">
    <property type="entry name" value="STEROID 17-ALPHA-HYDROXYLASE_17,20 LYASE"/>
    <property type="match status" value="1"/>
</dbReference>
<keyword evidence="11 14" id="KW-0503">Monooxygenase</keyword>
<dbReference type="FunFam" id="1.10.630.10:FF:000238">
    <property type="entry name" value="Cytochrome P450 2A6"/>
    <property type="match status" value="1"/>
</dbReference>
<evidence type="ECO:0000256" key="2">
    <source>
        <dbReference type="ARBA" id="ARBA00004174"/>
    </source>
</evidence>
<evidence type="ECO:0000256" key="12">
    <source>
        <dbReference type="ARBA" id="ARBA00023136"/>
    </source>
</evidence>
<dbReference type="Pfam" id="PF00067">
    <property type="entry name" value="p450"/>
    <property type="match status" value="1"/>
</dbReference>
<evidence type="ECO:0000256" key="11">
    <source>
        <dbReference type="ARBA" id="ARBA00023033"/>
    </source>
</evidence>
<dbReference type="EMBL" id="JACVVK020000001">
    <property type="protein sequence ID" value="KAK7508552.1"/>
    <property type="molecule type" value="Genomic_DNA"/>
</dbReference>
<dbReference type="GO" id="GO:0005789">
    <property type="term" value="C:endoplasmic reticulum membrane"/>
    <property type="evidence" value="ECO:0007669"/>
    <property type="project" value="UniProtKB-SubCell"/>
</dbReference>